<evidence type="ECO:0000313" key="2">
    <source>
        <dbReference type="EMBL" id="RAW52344.1"/>
    </source>
</evidence>
<keyword evidence="1" id="KW-1133">Transmembrane helix</keyword>
<feature type="transmembrane region" description="Helical" evidence="1">
    <location>
        <begin position="82"/>
        <end position="109"/>
    </location>
</feature>
<feature type="transmembrane region" description="Helical" evidence="1">
    <location>
        <begin position="54"/>
        <end position="76"/>
    </location>
</feature>
<feature type="transmembrane region" description="Helical" evidence="1">
    <location>
        <begin position="23"/>
        <end position="47"/>
    </location>
</feature>
<evidence type="ECO:0000256" key="1">
    <source>
        <dbReference type="SAM" id="Phobius"/>
    </source>
</evidence>
<keyword evidence="1" id="KW-0472">Membrane</keyword>
<dbReference type="AlphaFoldDB" id="A0A329TSS9"/>
<sequence>MDMLSYYLRCWRGLFAVQSASQIAQLFGTELLTILGVLCVLLLLGLSAIGPVPIYLFTMLYGAGTGLLTFQLFSGIPLPQALFFLFISGIPAALAAGALCWFGSCALEVSGRLHAFSLGRGRSPSAHAQLLLGQFALTAAAMLPLCGAATCLAYLGSQLAAFP</sequence>
<dbReference type="Proteomes" id="UP000251634">
    <property type="component" value="Unassembled WGS sequence"/>
</dbReference>
<proteinExistence type="predicted"/>
<gene>
    <name evidence="2" type="ORF">C4N25_02760</name>
</gene>
<organism evidence="2 3">
    <name type="scientific">Faecalibacterium prausnitzii</name>
    <dbReference type="NCBI Taxonomy" id="853"/>
    <lineage>
        <taxon>Bacteria</taxon>
        <taxon>Bacillati</taxon>
        <taxon>Bacillota</taxon>
        <taxon>Clostridia</taxon>
        <taxon>Eubacteriales</taxon>
        <taxon>Oscillospiraceae</taxon>
        <taxon>Faecalibacterium</taxon>
    </lineage>
</organism>
<keyword evidence="1" id="KW-0812">Transmembrane</keyword>
<evidence type="ECO:0000313" key="3">
    <source>
        <dbReference type="Proteomes" id="UP000251634"/>
    </source>
</evidence>
<feature type="transmembrane region" description="Helical" evidence="1">
    <location>
        <begin position="130"/>
        <end position="155"/>
    </location>
</feature>
<protein>
    <submittedName>
        <fullName evidence="2">Uncharacterized protein</fullName>
    </submittedName>
</protein>
<reference evidence="2 3" key="1">
    <citation type="submission" date="2018-02" db="EMBL/GenBank/DDBJ databases">
        <title>Complete genome sequencing of Faecalibacterium prausnitzii strains isolated from the human gut.</title>
        <authorList>
            <person name="Fitzgerald B.C."/>
            <person name="Shkoporov A.N."/>
            <person name="Ross P.R."/>
            <person name="Hill C."/>
        </authorList>
    </citation>
    <scope>NUCLEOTIDE SEQUENCE [LARGE SCALE GENOMIC DNA]</scope>
    <source>
        <strain evidence="2 3">APC942/8-14-2</strain>
    </source>
</reference>
<accession>A0A329TSS9</accession>
<comment type="caution">
    <text evidence="2">The sequence shown here is derived from an EMBL/GenBank/DDBJ whole genome shotgun (WGS) entry which is preliminary data.</text>
</comment>
<name>A0A329TSS9_9FIRM</name>
<dbReference type="EMBL" id="PRKZ01000001">
    <property type="protein sequence ID" value="RAW52344.1"/>
    <property type="molecule type" value="Genomic_DNA"/>
</dbReference>